<evidence type="ECO:0000256" key="3">
    <source>
        <dbReference type="ARBA" id="ARBA00022989"/>
    </source>
</evidence>
<feature type="transmembrane region" description="Helical" evidence="5">
    <location>
        <begin position="207"/>
        <end position="226"/>
    </location>
</feature>
<dbReference type="CDD" id="cd15039">
    <property type="entry name" value="7tmB3_Methuselah-like"/>
    <property type="match status" value="1"/>
</dbReference>
<gene>
    <name evidence="8" type="primary">mth2_12</name>
    <name evidence="9" type="ORF">NPIL_192061</name>
    <name evidence="8" type="ORF">NPIL_244231</name>
</gene>
<feature type="chain" id="PRO_5036658718" evidence="6">
    <location>
        <begin position="23"/>
        <end position="477"/>
    </location>
</feature>
<keyword evidence="10" id="KW-1185">Reference proteome</keyword>
<evidence type="ECO:0000259" key="7">
    <source>
        <dbReference type="PROSITE" id="PS50261"/>
    </source>
</evidence>
<protein>
    <submittedName>
        <fullName evidence="8">G-protein coupled receptor Mth2</fullName>
    </submittedName>
</protein>
<dbReference type="EMBL" id="BMAW01049535">
    <property type="protein sequence ID" value="GFS71001.1"/>
    <property type="molecule type" value="Genomic_DNA"/>
</dbReference>
<evidence type="ECO:0000313" key="10">
    <source>
        <dbReference type="Proteomes" id="UP000887013"/>
    </source>
</evidence>
<feature type="transmembrane region" description="Helical" evidence="5">
    <location>
        <begin position="285"/>
        <end position="306"/>
    </location>
</feature>
<dbReference type="GO" id="GO:0016020">
    <property type="term" value="C:membrane"/>
    <property type="evidence" value="ECO:0007669"/>
    <property type="project" value="UniProtKB-SubCell"/>
</dbReference>
<evidence type="ECO:0000313" key="9">
    <source>
        <dbReference type="EMBL" id="GFS91080.1"/>
    </source>
</evidence>
<dbReference type="OrthoDB" id="6425212at2759"/>
<dbReference type="AlphaFoldDB" id="A0A8X6SZQ2"/>
<feature type="transmembrane region" description="Helical" evidence="5">
    <location>
        <begin position="336"/>
        <end position="360"/>
    </location>
</feature>
<evidence type="ECO:0000256" key="1">
    <source>
        <dbReference type="ARBA" id="ARBA00004141"/>
    </source>
</evidence>
<organism evidence="8 10">
    <name type="scientific">Nephila pilipes</name>
    <name type="common">Giant wood spider</name>
    <name type="synonym">Nephila maculata</name>
    <dbReference type="NCBI Taxonomy" id="299642"/>
    <lineage>
        <taxon>Eukaryota</taxon>
        <taxon>Metazoa</taxon>
        <taxon>Ecdysozoa</taxon>
        <taxon>Arthropoda</taxon>
        <taxon>Chelicerata</taxon>
        <taxon>Arachnida</taxon>
        <taxon>Araneae</taxon>
        <taxon>Araneomorphae</taxon>
        <taxon>Entelegynae</taxon>
        <taxon>Araneoidea</taxon>
        <taxon>Nephilidae</taxon>
        <taxon>Nephila</taxon>
    </lineage>
</organism>
<accession>A0A8X6SZQ2</accession>
<reference evidence="8" key="1">
    <citation type="submission" date="2020-08" db="EMBL/GenBank/DDBJ databases">
        <title>Multicomponent nature underlies the extraordinary mechanical properties of spider dragline silk.</title>
        <authorList>
            <person name="Kono N."/>
            <person name="Nakamura H."/>
            <person name="Mori M."/>
            <person name="Yoshida Y."/>
            <person name="Ohtoshi R."/>
            <person name="Malay A.D."/>
            <person name="Moran D.A.P."/>
            <person name="Tomita M."/>
            <person name="Numata K."/>
            <person name="Arakawa K."/>
        </authorList>
    </citation>
    <scope>NUCLEOTIDE SEQUENCE</scope>
</reference>
<dbReference type="InterPro" id="IPR053231">
    <property type="entry name" value="GPCR_LN-TM7"/>
</dbReference>
<dbReference type="GO" id="GO:0007166">
    <property type="term" value="P:cell surface receptor signaling pathway"/>
    <property type="evidence" value="ECO:0007669"/>
    <property type="project" value="InterPro"/>
</dbReference>
<feature type="signal peptide" evidence="6">
    <location>
        <begin position="1"/>
        <end position="22"/>
    </location>
</feature>
<dbReference type="Proteomes" id="UP000887013">
    <property type="component" value="Unassembled WGS sequence"/>
</dbReference>
<evidence type="ECO:0000256" key="6">
    <source>
        <dbReference type="SAM" id="SignalP"/>
    </source>
</evidence>
<feature type="transmembrane region" description="Helical" evidence="5">
    <location>
        <begin position="407"/>
        <end position="428"/>
    </location>
</feature>
<name>A0A8X6SZQ2_NEPPI</name>
<keyword evidence="4 5" id="KW-0472">Membrane</keyword>
<dbReference type="EMBL" id="BMAW01053460">
    <property type="protein sequence ID" value="GFS91080.1"/>
    <property type="molecule type" value="Genomic_DNA"/>
</dbReference>
<dbReference type="PROSITE" id="PS50261">
    <property type="entry name" value="G_PROTEIN_RECEP_F2_4"/>
    <property type="match status" value="1"/>
</dbReference>
<feature type="domain" description="G-protein coupled receptors family 2 profile 2" evidence="7">
    <location>
        <begin position="174"/>
        <end position="431"/>
    </location>
</feature>
<dbReference type="PANTHER" id="PTHR45902">
    <property type="entry name" value="LATROPHILIN RECEPTOR-LIKE PROTEIN A"/>
    <property type="match status" value="1"/>
</dbReference>
<evidence type="ECO:0000256" key="4">
    <source>
        <dbReference type="ARBA" id="ARBA00023136"/>
    </source>
</evidence>
<dbReference type="Gene3D" id="1.20.1070.10">
    <property type="entry name" value="Rhodopsin 7-helix transmembrane proteins"/>
    <property type="match status" value="1"/>
</dbReference>
<dbReference type="Pfam" id="PF00002">
    <property type="entry name" value="7tm_2"/>
    <property type="match status" value="1"/>
</dbReference>
<keyword evidence="2 5" id="KW-0812">Transmembrane</keyword>
<evidence type="ECO:0000256" key="5">
    <source>
        <dbReference type="SAM" id="Phobius"/>
    </source>
</evidence>
<feature type="transmembrane region" description="Helical" evidence="5">
    <location>
        <begin position="180"/>
        <end position="200"/>
    </location>
</feature>
<evidence type="ECO:0000256" key="2">
    <source>
        <dbReference type="ARBA" id="ARBA00022692"/>
    </source>
</evidence>
<keyword evidence="8" id="KW-0675">Receptor</keyword>
<proteinExistence type="predicted"/>
<keyword evidence="3 5" id="KW-1133">Transmembrane helix</keyword>
<feature type="transmembrane region" description="Helical" evidence="5">
    <location>
        <begin position="380"/>
        <end position="401"/>
    </location>
</feature>
<dbReference type="GO" id="GO:0004930">
    <property type="term" value="F:G protein-coupled receptor activity"/>
    <property type="evidence" value="ECO:0007669"/>
    <property type="project" value="InterPro"/>
</dbReference>
<comment type="caution">
    <text evidence="8">The sequence shown here is derived from an EMBL/GenBank/DDBJ whole genome shotgun (WGS) entry which is preliminary data.</text>
</comment>
<comment type="subcellular location">
    <subcellularLocation>
        <location evidence="1">Membrane</location>
        <topology evidence="1">Multi-pass membrane protein</topology>
    </subcellularLocation>
</comment>
<dbReference type="InterPro" id="IPR000832">
    <property type="entry name" value="GPCR_2_secretin-like"/>
</dbReference>
<evidence type="ECO:0000313" key="8">
    <source>
        <dbReference type="EMBL" id="GFS71001.1"/>
    </source>
</evidence>
<dbReference type="InterPro" id="IPR017981">
    <property type="entry name" value="GPCR_2-like_7TM"/>
</dbReference>
<keyword evidence="6" id="KW-0732">Signal</keyword>
<sequence length="477" mass="53606">MLPSVYIFLCIFTSGWIMQSVGNPLNTEHSDFEVNTSASSAADNPTQPKPSDCRVENIGLEDVEIISKNKIYIPAYDAVMQSSVPQLIVNNVKISFNRSDELKREIFRQCSKWMYEAHEFKVFSNGSALVYKDLMEPGTFELSKGKLLTCTTTINHNDLNSTADKAVLFHHSPVIIMGKVGSAISILTLTGHLLTFCLVPTLRNLPGYNLASLSLAFLLGYSFVLIGQIPEVLGVFCIVSGVLQANFLLTAFFCMNIMAFDVWRTLKLATTKLIICSHNKKRNHFIIYSIYSWGMPLISTSVSVVIDNIEGVPSWIKPNYGRRDICWITNNIAKAIFFSIPAFTLILANGVFFVMTAVIIRNNTMKNVSDQQKQTVRLNFILYVRLGFMMGATWLIGIIAIITRDSILWIIFDLLNSLQGLFIFLLFTCSRKVFKHVREKISIRSSKTPSFDNKSTQSNFDKLVRKLSSLIGMQDGT</sequence>
<dbReference type="PANTHER" id="PTHR45902:SF4">
    <property type="entry name" value="G-PROTEIN COUPLED RECEPTORS FAMILY 2 PROFILE 2 DOMAIN-CONTAINING PROTEIN"/>
    <property type="match status" value="1"/>
</dbReference>
<feature type="transmembrane region" description="Helical" evidence="5">
    <location>
        <begin position="232"/>
        <end position="264"/>
    </location>
</feature>